<evidence type="ECO:0000256" key="4">
    <source>
        <dbReference type="ARBA" id="ARBA00023163"/>
    </source>
</evidence>
<dbReference type="Pfam" id="PF00126">
    <property type="entry name" value="HTH_1"/>
    <property type="match status" value="1"/>
</dbReference>
<feature type="domain" description="HTH lysR-type" evidence="5">
    <location>
        <begin position="9"/>
        <end position="66"/>
    </location>
</feature>
<dbReference type="PRINTS" id="PR00039">
    <property type="entry name" value="HTHLYSR"/>
</dbReference>
<proteinExistence type="inferred from homology"/>
<name>A0ABT2YRH1_9GAMM</name>
<dbReference type="InterPro" id="IPR005119">
    <property type="entry name" value="LysR_subst-bd"/>
</dbReference>
<evidence type="ECO:0000313" key="7">
    <source>
        <dbReference type="Proteomes" id="UP001209713"/>
    </source>
</evidence>
<comment type="similarity">
    <text evidence="1">Belongs to the LysR transcriptional regulatory family.</text>
</comment>
<accession>A0ABT2YRH1</accession>
<dbReference type="Gene3D" id="1.10.10.10">
    <property type="entry name" value="Winged helix-like DNA-binding domain superfamily/Winged helix DNA-binding domain"/>
    <property type="match status" value="1"/>
</dbReference>
<dbReference type="CDD" id="cd08417">
    <property type="entry name" value="PBP2_Nitroaromatics_like"/>
    <property type="match status" value="1"/>
</dbReference>
<dbReference type="PANTHER" id="PTHR30118">
    <property type="entry name" value="HTH-TYPE TRANSCRIPTIONAL REGULATOR LEUO-RELATED"/>
    <property type="match status" value="1"/>
</dbReference>
<dbReference type="PROSITE" id="PS50931">
    <property type="entry name" value="HTH_LYSR"/>
    <property type="match status" value="1"/>
</dbReference>
<dbReference type="RefSeq" id="WP_263529873.1">
    <property type="nucleotide sequence ID" value="NZ_JAOVZB010000002.1"/>
</dbReference>
<sequence>MISNALQQLDLKSLTGFLYLIEERHVGRAAERLSLSQSAMSRLLIRLRNAFDDPLFIRTSKEMLPTSRALELETPIRYMIEKMVHMESSPNFIPAQSERTFHLKTSHYQAQAYVPEIAKRFYGEAPLAVLETTTITENSLLQSIEQPLDVVLCSEYIQVPNSFHKELLGREKFHCIMSKHHPLAEQDTITLEDYLGYSHVLVSMGGSGRVLSDTLLGERAKERHFAFRTPYFLSALETVGKTSLLMSTAGLLSQRFSEQFGLVMKEVPVAFPETNYYICWPRSKTNDPAVQWFRKVVAQSVNDLIPYPEGSVNYS</sequence>
<comment type="caution">
    <text evidence="6">The sequence shown here is derived from an EMBL/GenBank/DDBJ whole genome shotgun (WGS) entry which is preliminary data.</text>
</comment>
<dbReference type="SUPFAM" id="SSF53850">
    <property type="entry name" value="Periplasmic binding protein-like II"/>
    <property type="match status" value="1"/>
</dbReference>
<dbReference type="InterPro" id="IPR050389">
    <property type="entry name" value="LysR-type_TF"/>
</dbReference>
<dbReference type="InterPro" id="IPR000847">
    <property type="entry name" value="LysR_HTH_N"/>
</dbReference>
<evidence type="ECO:0000259" key="5">
    <source>
        <dbReference type="PROSITE" id="PS50931"/>
    </source>
</evidence>
<evidence type="ECO:0000313" key="6">
    <source>
        <dbReference type="EMBL" id="MCV2402493.1"/>
    </source>
</evidence>
<dbReference type="InterPro" id="IPR036390">
    <property type="entry name" value="WH_DNA-bd_sf"/>
</dbReference>
<organism evidence="6 7">
    <name type="scientific">Marinomonas sargassi</name>
    <dbReference type="NCBI Taxonomy" id="2984494"/>
    <lineage>
        <taxon>Bacteria</taxon>
        <taxon>Pseudomonadati</taxon>
        <taxon>Pseudomonadota</taxon>
        <taxon>Gammaproteobacteria</taxon>
        <taxon>Oceanospirillales</taxon>
        <taxon>Oceanospirillaceae</taxon>
        <taxon>Marinomonas</taxon>
    </lineage>
</organism>
<dbReference type="PANTHER" id="PTHR30118:SF15">
    <property type="entry name" value="TRANSCRIPTIONAL REGULATORY PROTEIN"/>
    <property type="match status" value="1"/>
</dbReference>
<keyword evidence="4" id="KW-0804">Transcription</keyword>
<dbReference type="EMBL" id="JAOVZB010000002">
    <property type="protein sequence ID" value="MCV2402493.1"/>
    <property type="molecule type" value="Genomic_DNA"/>
</dbReference>
<reference evidence="6 7" key="1">
    <citation type="submission" date="2022-10" db="EMBL/GenBank/DDBJ databases">
        <title>Marinomonas transparenta sp. nov. and Marinomonas sargassi sp. nov., isolated from marine alga (Sargassum natans (L.) Gaillon).</title>
        <authorList>
            <person name="Wang Y."/>
        </authorList>
    </citation>
    <scope>NUCLEOTIDE SEQUENCE [LARGE SCALE GENOMIC DNA]</scope>
    <source>
        <strain evidence="6 7">C2222</strain>
    </source>
</reference>
<dbReference type="Proteomes" id="UP001209713">
    <property type="component" value="Unassembled WGS sequence"/>
</dbReference>
<keyword evidence="3" id="KW-0238">DNA-binding</keyword>
<gene>
    <name evidence="6" type="ORF">OFY17_06260</name>
</gene>
<dbReference type="InterPro" id="IPR037402">
    <property type="entry name" value="YidZ_PBP2"/>
</dbReference>
<dbReference type="Gene3D" id="3.40.190.10">
    <property type="entry name" value="Periplasmic binding protein-like II"/>
    <property type="match status" value="2"/>
</dbReference>
<dbReference type="InterPro" id="IPR036388">
    <property type="entry name" value="WH-like_DNA-bd_sf"/>
</dbReference>
<evidence type="ECO:0000256" key="2">
    <source>
        <dbReference type="ARBA" id="ARBA00023015"/>
    </source>
</evidence>
<dbReference type="Pfam" id="PF03466">
    <property type="entry name" value="LysR_substrate"/>
    <property type="match status" value="1"/>
</dbReference>
<dbReference type="SUPFAM" id="SSF46785">
    <property type="entry name" value="Winged helix' DNA-binding domain"/>
    <property type="match status" value="1"/>
</dbReference>
<keyword evidence="2" id="KW-0805">Transcription regulation</keyword>
<evidence type="ECO:0000256" key="1">
    <source>
        <dbReference type="ARBA" id="ARBA00009437"/>
    </source>
</evidence>
<keyword evidence="7" id="KW-1185">Reference proteome</keyword>
<evidence type="ECO:0000256" key="3">
    <source>
        <dbReference type="ARBA" id="ARBA00023125"/>
    </source>
</evidence>
<protein>
    <submittedName>
        <fullName evidence="6">LysR family transcriptional regulator</fullName>
    </submittedName>
</protein>